<gene>
    <name evidence="2" type="ORF">LSAA_5687</name>
</gene>
<dbReference type="GO" id="GO:0031012">
    <property type="term" value="C:extracellular matrix"/>
    <property type="evidence" value="ECO:0007669"/>
    <property type="project" value="TreeGrafter"/>
</dbReference>
<dbReference type="Pfam" id="PF00379">
    <property type="entry name" value="Chitin_bind_4"/>
    <property type="match status" value="1"/>
</dbReference>
<dbReference type="PANTHER" id="PTHR12236">
    <property type="entry name" value="STRUCTURAL CONTITUENT OF CUTICLE"/>
    <property type="match status" value="1"/>
</dbReference>
<sequence length="178" mass="20135">MNSRLFIILAFMTTFFVFSNQLPMGYSYGYSVHYPETDSYFGANQEGSEYLTMGEYYVLLPDGRLQTVNYRIDSENSGYVADVTYSDGNTAYVAYKGIPEVLTRSLPPRNNRFQRKTEIENETNEPQIASPPVTPTAFGLVKELPRLTIRHPSEYGISHIVTPYPNIISSSTTILAEE</sequence>
<protein>
    <submittedName>
        <fullName evidence="2">(salmon louse) hypothetical protein</fullName>
    </submittedName>
</protein>
<dbReference type="AlphaFoldDB" id="A0A7R8CKU3"/>
<name>A0A7R8CKU3_LEPSM</name>
<keyword evidence="1" id="KW-0193">Cuticle</keyword>
<evidence type="ECO:0000313" key="3">
    <source>
        <dbReference type="Proteomes" id="UP000675881"/>
    </source>
</evidence>
<proteinExistence type="predicted"/>
<evidence type="ECO:0000256" key="1">
    <source>
        <dbReference type="ARBA" id="ARBA00022460"/>
    </source>
</evidence>
<reference evidence="2" key="1">
    <citation type="submission" date="2021-02" db="EMBL/GenBank/DDBJ databases">
        <authorList>
            <person name="Bekaert M."/>
        </authorList>
    </citation>
    <scope>NUCLEOTIDE SEQUENCE</scope>
    <source>
        <strain evidence="2">IoA-00</strain>
    </source>
</reference>
<dbReference type="InterPro" id="IPR000618">
    <property type="entry name" value="Insect_cuticle"/>
</dbReference>
<dbReference type="InterPro" id="IPR051217">
    <property type="entry name" value="Insect_Cuticle_Struc_Prot"/>
</dbReference>
<accession>A0A7R8CKU3</accession>
<keyword evidence="3" id="KW-1185">Reference proteome</keyword>
<dbReference type="PROSITE" id="PS51155">
    <property type="entry name" value="CHIT_BIND_RR_2"/>
    <property type="match status" value="1"/>
</dbReference>
<organism evidence="2 3">
    <name type="scientific">Lepeophtheirus salmonis</name>
    <name type="common">Salmon louse</name>
    <name type="synonym">Caligus salmonis</name>
    <dbReference type="NCBI Taxonomy" id="72036"/>
    <lineage>
        <taxon>Eukaryota</taxon>
        <taxon>Metazoa</taxon>
        <taxon>Ecdysozoa</taxon>
        <taxon>Arthropoda</taxon>
        <taxon>Crustacea</taxon>
        <taxon>Multicrustacea</taxon>
        <taxon>Hexanauplia</taxon>
        <taxon>Copepoda</taxon>
        <taxon>Siphonostomatoida</taxon>
        <taxon>Caligidae</taxon>
        <taxon>Lepeophtheirus</taxon>
    </lineage>
</organism>
<evidence type="ECO:0000313" key="2">
    <source>
        <dbReference type="EMBL" id="CAF2848278.1"/>
    </source>
</evidence>
<dbReference type="OrthoDB" id="6425109at2759"/>
<dbReference type="GO" id="GO:0005615">
    <property type="term" value="C:extracellular space"/>
    <property type="evidence" value="ECO:0007669"/>
    <property type="project" value="TreeGrafter"/>
</dbReference>
<dbReference type="GO" id="GO:0042302">
    <property type="term" value="F:structural constituent of cuticle"/>
    <property type="evidence" value="ECO:0007669"/>
    <property type="project" value="UniProtKB-UniRule"/>
</dbReference>
<dbReference type="PANTHER" id="PTHR12236:SF98">
    <property type="entry name" value="CUTICULAR PROTEIN 56F"/>
    <property type="match status" value="1"/>
</dbReference>
<dbReference type="EMBL" id="HG994593">
    <property type="protein sequence ID" value="CAF2848278.1"/>
    <property type="molecule type" value="Genomic_DNA"/>
</dbReference>
<dbReference type="Proteomes" id="UP000675881">
    <property type="component" value="Chromosome 14"/>
</dbReference>